<evidence type="ECO:0000313" key="1">
    <source>
        <dbReference type="EMBL" id="OEO28617.1"/>
    </source>
</evidence>
<organism evidence="1 2">
    <name type="scientific">Devosia insulae DS-56</name>
    <dbReference type="NCBI Taxonomy" id="1116389"/>
    <lineage>
        <taxon>Bacteria</taxon>
        <taxon>Pseudomonadati</taxon>
        <taxon>Pseudomonadota</taxon>
        <taxon>Alphaproteobacteria</taxon>
        <taxon>Hyphomicrobiales</taxon>
        <taxon>Devosiaceae</taxon>
        <taxon>Devosia</taxon>
    </lineage>
</organism>
<sequence length="300" mass="33283">MGRTGTHVIVVGNEKGGSGKSTTAFHLAVFLMYQGFRVASIDVDSRQQTLTHYVRNRRNWAQAHDLKLPHATHFHLPLSKSDSVKENQRVEFDLFRQAIIEVEGEADFLIVDTPGFDTHLTRLAHSLADTLITPLNDSIIDLDVMAHVDPVTGDPREMSHYARLVQRARTERLSIDGRTIDWVIVRNRISMLPSRSTKIVQSAIEKIAVRLGCRVAEGIAERVIFRSLFPTGMTVFDPLDAEMLGGLPSMSHLSARQEYRALVEALKLPVSERAKARIEGEKALAASAGAPASFEHMAGE</sequence>
<proteinExistence type="predicted"/>
<dbReference type="AlphaFoldDB" id="A0A1E5XJ58"/>
<dbReference type="Proteomes" id="UP000095463">
    <property type="component" value="Unassembled WGS sequence"/>
</dbReference>
<comment type="caution">
    <text evidence="1">The sequence shown here is derived from an EMBL/GenBank/DDBJ whole genome shotgun (WGS) entry which is preliminary data.</text>
</comment>
<dbReference type="InterPro" id="IPR050678">
    <property type="entry name" value="DNA_Partitioning_ATPase"/>
</dbReference>
<dbReference type="SUPFAM" id="SSF52540">
    <property type="entry name" value="P-loop containing nucleoside triphosphate hydrolases"/>
    <property type="match status" value="1"/>
</dbReference>
<dbReference type="PANTHER" id="PTHR13696">
    <property type="entry name" value="P-LOOP CONTAINING NUCLEOSIDE TRIPHOSPHATE HYDROLASE"/>
    <property type="match status" value="1"/>
</dbReference>
<evidence type="ECO:0000313" key="2">
    <source>
        <dbReference type="Proteomes" id="UP000095463"/>
    </source>
</evidence>
<dbReference type="InterPro" id="IPR027417">
    <property type="entry name" value="P-loop_NTPase"/>
</dbReference>
<protein>
    <submittedName>
        <fullName evidence="1">ATPase</fullName>
    </submittedName>
</protein>
<dbReference type="CDD" id="cd02042">
    <property type="entry name" value="ParAB_family"/>
    <property type="match status" value="1"/>
</dbReference>
<reference evidence="1 2" key="1">
    <citation type="journal article" date="2015" name="Genome Announc.">
        <title>Genome Assemblies of Three Soil-Associated Devosia species: D. insulae, D. limi, and D. soli.</title>
        <authorList>
            <person name="Hassan Y.I."/>
            <person name="Lepp D."/>
            <person name="Zhou T."/>
        </authorList>
    </citation>
    <scope>NUCLEOTIDE SEQUENCE [LARGE SCALE GENOMIC DNA]</scope>
    <source>
        <strain evidence="1 2">DS-56</strain>
    </source>
</reference>
<dbReference type="RefSeq" id="WP_069912098.1">
    <property type="nucleotide sequence ID" value="NZ_LAJE02000363.1"/>
</dbReference>
<dbReference type="InterPro" id="IPR015223">
    <property type="entry name" value="MipZ"/>
</dbReference>
<accession>A0A1E5XJ58</accession>
<dbReference type="OrthoDB" id="13869at2"/>
<dbReference type="PANTHER" id="PTHR13696:SF96">
    <property type="entry name" value="COBQ_COBB_MIND_PARA NUCLEOTIDE BINDING DOMAIN-CONTAINING PROTEIN"/>
    <property type="match status" value="1"/>
</dbReference>
<dbReference type="Gene3D" id="3.40.50.300">
    <property type="entry name" value="P-loop containing nucleotide triphosphate hydrolases"/>
    <property type="match status" value="1"/>
</dbReference>
<dbReference type="EMBL" id="LAJE02000363">
    <property type="protein sequence ID" value="OEO28617.1"/>
    <property type="molecule type" value="Genomic_DNA"/>
</dbReference>
<name>A0A1E5XJ58_9HYPH</name>
<keyword evidence="2" id="KW-1185">Reference proteome</keyword>
<dbReference type="Pfam" id="PF09140">
    <property type="entry name" value="MipZ"/>
    <property type="match status" value="1"/>
</dbReference>
<gene>
    <name evidence="1" type="ORF">VW23_004035</name>
</gene>